<reference evidence="7" key="1">
    <citation type="journal article" date="2015" name="MBio">
        <title>Genome-Resolved Metagenomic Analysis Reveals Roles for Candidate Phyla and Other Microbial Community Members in Biogeochemical Transformations in Oil Reservoirs.</title>
        <authorList>
            <person name="Hu P."/>
            <person name="Tom L."/>
            <person name="Singh A."/>
            <person name="Thomas B.C."/>
            <person name="Baker B.J."/>
            <person name="Piceno Y.M."/>
            <person name="Andersen G.L."/>
            <person name="Banfield J.F."/>
        </authorList>
    </citation>
    <scope>NUCLEOTIDE SEQUENCE [LARGE SCALE GENOMIC DNA]</scope>
</reference>
<dbReference type="InterPro" id="IPR012338">
    <property type="entry name" value="Beta-lactam/transpept-like"/>
</dbReference>
<evidence type="ECO:0000256" key="3">
    <source>
        <dbReference type="ARBA" id="ARBA00023136"/>
    </source>
</evidence>
<dbReference type="InterPro" id="IPR036138">
    <property type="entry name" value="PBP_dimer_sf"/>
</dbReference>
<dbReference type="Gene3D" id="3.30.450.330">
    <property type="match status" value="1"/>
</dbReference>
<dbReference type="SUPFAM" id="SSF56519">
    <property type="entry name" value="Penicillin binding protein dimerisation domain"/>
    <property type="match status" value="1"/>
</dbReference>
<evidence type="ECO:0000256" key="4">
    <source>
        <dbReference type="SAM" id="MobiDB-lite"/>
    </source>
</evidence>
<gene>
    <name evidence="6" type="ORF">XD66_1023</name>
</gene>
<proteinExistence type="inferred from homology"/>
<comment type="caution">
    <text evidence="6">The sequence shown here is derived from an EMBL/GenBank/DDBJ whole genome shotgun (WGS) entry which is preliminary data.</text>
</comment>
<protein>
    <submittedName>
        <fullName evidence="6">Stage V sporulation protein D</fullName>
    </submittedName>
</protein>
<dbReference type="PANTHER" id="PTHR30627">
    <property type="entry name" value="PEPTIDOGLYCAN D,D-TRANSPEPTIDASE"/>
    <property type="match status" value="1"/>
</dbReference>
<dbReference type="InterPro" id="IPR005543">
    <property type="entry name" value="PASTA_dom"/>
</dbReference>
<dbReference type="Gene3D" id="3.40.710.10">
    <property type="entry name" value="DD-peptidase/beta-lactamase superfamily"/>
    <property type="match status" value="1"/>
</dbReference>
<dbReference type="Pfam" id="PF03717">
    <property type="entry name" value="PBP_dimer"/>
    <property type="match status" value="1"/>
</dbReference>
<dbReference type="Gene3D" id="1.10.150.770">
    <property type="match status" value="1"/>
</dbReference>
<evidence type="ECO:0000313" key="7">
    <source>
        <dbReference type="Proteomes" id="UP000053326"/>
    </source>
</evidence>
<dbReference type="SUPFAM" id="SSF56601">
    <property type="entry name" value="beta-lactamase/transpeptidase-like"/>
    <property type="match status" value="1"/>
</dbReference>
<dbReference type="InterPro" id="IPR001460">
    <property type="entry name" value="PCN-bd_Tpept"/>
</dbReference>
<dbReference type="InterPro" id="IPR005311">
    <property type="entry name" value="PBP_dimer"/>
</dbReference>
<dbReference type="PANTHER" id="PTHR30627:SF1">
    <property type="entry name" value="PEPTIDOGLYCAN D,D-TRANSPEPTIDASE FTSI"/>
    <property type="match status" value="1"/>
</dbReference>
<dbReference type="PROSITE" id="PS51178">
    <property type="entry name" value="PASTA"/>
    <property type="match status" value="2"/>
</dbReference>
<evidence type="ECO:0000256" key="2">
    <source>
        <dbReference type="ARBA" id="ARBA00007171"/>
    </source>
</evidence>
<dbReference type="Pfam" id="PF03793">
    <property type="entry name" value="PASTA"/>
    <property type="match status" value="2"/>
</dbReference>
<dbReference type="Proteomes" id="UP000053326">
    <property type="component" value="Unassembled WGS sequence"/>
</dbReference>
<feature type="domain" description="PASTA" evidence="5">
    <location>
        <begin position="552"/>
        <end position="612"/>
    </location>
</feature>
<dbReference type="InterPro" id="IPR050515">
    <property type="entry name" value="Beta-lactam/transpept"/>
</dbReference>
<evidence type="ECO:0000259" key="5">
    <source>
        <dbReference type="PROSITE" id="PS51178"/>
    </source>
</evidence>
<dbReference type="CDD" id="cd06575">
    <property type="entry name" value="PASTA_Pbp2x-like_2"/>
    <property type="match status" value="1"/>
</dbReference>
<dbReference type="Gene3D" id="3.90.1310.10">
    <property type="entry name" value="Penicillin-binding protein 2a (Domain 2)"/>
    <property type="match status" value="1"/>
</dbReference>
<dbReference type="PATRIC" id="fig|85874.4.peg.405"/>
<feature type="compositionally biased region" description="Pro residues" evidence="4">
    <location>
        <begin position="679"/>
        <end position="688"/>
    </location>
</feature>
<accession>A0A101FFW5</accession>
<organism evidence="6 7">
    <name type="scientific">Thermacetogenium phaeum</name>
    <dbReference type="NCBI Taxonomy" id="85874"/>
    <lineage>
        <taxon>Bacteria</taxon>
        <taxon>Bacillati</taxon>
        <taxon>Bacillota</taxon>
        <taxon>Clostridia</taxon>
        <taxon>Thermoanaerobacterales</taxon>
        <taxon>Thermoanaerobacteraceae</taxon>
        <taxon>Thermacetogenium</taxon>
    </lineage>
</organism>
<feature type="domain" description="PASTA" evidence="5">
    <location>
        <begin position="617"/>
        <end position="680"/>
    </location>
</feature>
<dbReference type="AlphaFoldDB" id="A0A101FFW5"/>
<dbReference type="SMART" id="SM00740">
    <property type="entry name" value="PASTA"/>
    <property type="match status" value="2"/>
</dbReference>
<evidence type="ECO:0000313" key="6">
    <source>
        <dbReference type="EMBL" id="KUK36267.1"/>
    </source>
</evidence>
<dbReference type="EMBL" id="LGFO01000129">
    <property type="protein sequence ID" value="KUK36267.1"/>
    <property type="molecule type" value="Genomic_DNA"/>
</dbReference>
<keyword evidence="3" id="KW-0472">Membrane</keyword>
<dbReference type="GO" id="GO:0005886">
    <property type="term" value="C:plasma membrane"/>
    <property type="evidence" value="ECO:0007669"/>
    <property type="project" value="TreeGrafter"/>
</dbReference>
<dbReference type="Gene3D" id="3.30.10.20">
    <property type="match status" value="2"/>
</dbReference>
<dbReference type="CDD" id="cd06576">
    <property type="entry name" value="PASTA_Pbp2x-like_1"/>
    <property type="match status" value="1"/>
</dbReference>
<dbReference type="NCBIfam" id="TIGR02214">
    <property type="entry name" value="spoVD_pbp"/>
    <property type="match status" value="1"/>
</dbReference>
<evidence type="ECO:0000256" key="1">
    <source>
        <dbReference type="ARBA" id="ARBA00004370"/>
    </source>
</evidence>
<dbReference type="InterPro" id="IPR011927">
    <property type="entry name" value="SpoVD_pbp"/>
</dbReference>
<dbReference type="SUPFAM" id="SSF54184">
    <property type="entry name" value="Penicillin-binding protein 2x (pbp-2x), c-terminal domain"/>
    <property type="match status" value="2"/>
</dbReference>
<name>A0A101FFW5_9THEO</name>
<comment type="similarity">
    <text evidence="2">Belongs to the transpeptidase family.</text>
</comment>
<dbReference type="GO" id="GO:0071555">
    <property type="term" value="P:cell wall organization"/>
    <property type="evidence" value="ECO:0007669"/>
    <property type="project" value="TreeGrafter"/>
</dbReference>
<dbReference type="Pfam" id="PF00905">
    <property type="entry name" value="Transpeptidase"/>
    <property type="match status" value="1"/>
</dbReference>
<feature type="region of interest" description="Disordered" evidence="4">
    <location>
        <begin position="656"/>
        <end position="688"/>
    </location>
</feature>
<sequence>MLLNVRLFWLQLVRGSWYQQQALQNRIREIVVEPKRGVIYDRNGNELAVSISTEACYAVPAEVAKSGKTAYVARELSRILEMKEEDVYELLTRKQHSVWIKFKLTQEQAKEIREKKLPGIGIIPKPQRYYPKKNLACHVLGIAGDYNQGLEGIEVAYDKELSGLEGRLLVEYDAAGHEIPESTHQFIEPEQGLSVVLTIDQTIQYIAERELDKIFQERRPKSATIIVMDPHTGEILAMANRPDFDPNNYQKYSNQARRNKAIADSYEPGSTFKIVTLAAALEEKVADRNDRFFDPGSIRVNGEVIHCWLPEGHGSQTLAEVVQNSCNPGFITLGLRLGVQKLYKYIKAFGFGSCLGIDLPGEATGIIIPENQVKPVDLATISIGQANSVTPLQMVTALSAVVNGGKLMKPYLVKELRNSEGKVVKRFRPQVLRQVISPETSRLERELLESVVTKGSGRNAYIEGYSVGGKTGTAQKPLPGGGYSTTDYIASFLGFAPVDDPRLVALVVVDSPQGYPYYGGTVAAPVFREVVRDSLRYLGVPMRYRPEEKSAGENMTVVPPVVNLPLQEAEKILKEAGLECSRVGNGQIVYGQIPPDGVEVRRGSKVLLDLRPPESTANGKREVPNLQGKTLRDAAELLGMMGLVLVPEGDDLPTGIAVEQDPQPGTSLPAGGRVRVKFRPPPNIEVEP</sequence>
<dbReference type="GO" id="GO:0008658">
    <property type="term" value="F:penicillin binding"/>
    <property type="evidence" value="ECO:0007669"/>
    <property type="project" value="InterPro"/>
</dbReference>
<comment type="subcellular location">
    <subcellularLocation>
        <location evidence="1">Membrane</location>
    </subcellularLocation>
</comment>